<feature type="compositionally biased region" description="Basic residues" evidence="1">
    <location>
        <begin position="223"/>
        <end position="240"/>
    </location>
</feature>
<dbReference type="EMBL" id="JAPKHW010000037">
    <property type="protein sequence ID" value="MCX4150148.1"/>
    <property type="molecule type" value="Genomic_DNA"/>
</dbReference>
<keyword evidence="4" id="KW-1185">Reference proteome</keyword>
<dbReference type="InterPro" id="IPR009057">
    <property type="entry name" value="Homeodomain-like_sf"/>
</dbReference>
<evidence type="ECO:0000313" key="3">
    <source>
        <dbReference type="EMBL" id="MDQ6411966.1"/>
    </source>
</evidence>
<evidence type="ECO:0000313" key="5">
    <source>
        <dbReference type="Proteomes" id="UP001242288"/>
    </source>
</evidence>
<dbReference type="Proteomes" id="UP001209412">
    <property type="component" value="Unassembled WGS sequence"/>
</dbReference>
<gene>
    <name evidence="3" type="ORF">NIE36_33030</name>
    <name evidence="2" type="ORF">OSB80_33100</name>
</gene>
<proteinExistence type="predicted"/>
<sequence>MSNLVGGRSNQKMRTHMALVECAAQFVREGKTFTVAEVADSARVGRTTAYRYFPSVETLVVHATLYASTEVEKRSIDAALESKQTVEDRLRSVVEASDITITDHNYLYRTMLKLSLNNEGSDDELLPHRRGARKEVLESAIGMLRTQLGTKRYEKLIGALSLFIGIESVVVLHDVCFLSTEKAREIKIWGALAILKAALAELDQAGGSKSAKSEDEPRAIKQIVRKTVSRKPAPRKPAQR</sequence>
<feature type="region of interest" description="Disordered" evidence="1">
    <location>
        <begin position="206"/>
        <end position="240"/>
    </location>
</feature>
<dbReference type="RefSeq" id="WP_266260907.1">
    <property type="nucleotide sequence ID" value="NZ_JAMXWF010000037.1"/>
</dbReference>
<comment type="caution">
    <text evidence="3">The sequence shown here is derived from an EMBL/GenBank/DDBJ whole genome shotgun (WGS) entry which is preliminary data.</text>
</comment>
<dbReference type="SUPFAM" id="SSF46689">
    <property type="entry name" value="Homeodomain-like"/>
    <property type="match status" value="1"/>
</dbReference>
<evidence type="ECO:0000313" key="4">
    <source>
        <dbReference type="Proteomes" id="UP001209412"/>
    </source>
</evidence>
<name>A0AAP5ERP2_9BURK</name>
<dbReference type="Proteomes" id="UP001242288">
    <property type="component" value="Unassembled WGS sequence"/>
</dbReference>
<reference evidence="3" key="1">
    <citation type="submission" date="2022-06" db="EMBL/GenBank/DDBJ databases">
        <title>PHB producers.</title>
        <authorList>
            <person name="Besaury L."/>
        </authorList>
    </citation>
    <scope>NUCLEOTIDE SEQUENCE</scope>
    <source>
        <strain evidence="3 4">SEWS6</strain>
    </source>
</reference>
<organism evidence="3 5">
    <name type="scientific">Paraburkholderia madseniana</name>
    <dbReference type="NCBI Taxonomy" id="2599607"/>
    <lineage>
        <taxon>Bacteria</taxon>
        <taxon>Pseudomonadati</taxon>
        <taxon>Pseudomonadota</taxon>
        <taxon>Betaproteobacteria</taxon>
        <taxon>Burkholderiales</taxon>
        <taxon>Burkholderiaceae</taxon>
        <taxon>Paraburkholderia</taxon>
    </lineage>
</organism>
<evidence type="ECO:0000256" key="1">
    <source>
        <dbReference type="SAM" id="MobiDB-lite"/>
    </source>
</evidence>
<dbReference type="AlphaFoldDB" id="A0AAP5ERP2"/>
<accession>A0AAP5ERP2</accession>
<dbReference type="Gene3D" id="1.10.357.10">
    <property type="entry name" value="Tetracycline Repressor, domain 2"/>
    <property type="match status" value="1"/>
</dbReference>
<protein>
    <submittedName>
        <fullName evidence="3">TetR/AcrR family transcriptional regulator</fullName>
    </submittedName>
</protein>
<evidence type="ECO:0000313" key="2">
    <source>
        <dbReference type="EMBL" id="MCX4150148.1"/>
    </source>
</evidence>
<dbReference type="EMBL" id="JAMXWF010000037">
    <property type="protein sequence ID" value="MDQ6411966.1"/>
    <property type="molecule type" value="Genomic_DNA"/>
</dbReference>